<dbReference type="Gene3D" id="1.10.10.60">
    <property type="entry name" value="Homeodomain-like"/>
    <property type="match status" value="3"/>
</dbReference>
<dbReference type="EMBL" id="HBFK01012437">
    <property type="protein sequence ID" value="CAD8740994.1"/>
    <property type="molecule type" value="Transcribed_RNA"/>
</dbReference>
<dbReference type="PROSITE" id="PS51293">
    <property type="entry name" value="SANT"/>
    <property type="match status" value="1"/>
</dbReference>
<dbReference type="Pfam" id="PF00249">
    <property type="entry name" value="Myb_DNA-binding"/>
    <property type="match status" value="2"/>
</dbReference>
<evidence type="ECO:0000259" key="8">
    <source>
        <dbReference type="PROSITE" id="PS51293"/>
    </source>
</evidence>
<dbReference type="FunFam" id="1.10.10.60:FF:000009">
    <property type="entry name" value="transcription factor MYB1R1"/>
    <property type="match status" value="1"/>
</dbReference>
<evidence type="ECO:0000256" key="6">
    <source>
        <dbReference type="SAM" id="MobiDB-lite"/>
    </source>
</evidence>
<evidence type="ECO:0000256" key="3">
    <source>
        <dbReference type="ARBA" id="ARBA00023125"/>
    </source>
</evidence>
<reference evidence="10" key="1">
    <citation type="submission" date="2021-01" db="EMBL/GenBank/DDBJ databases">
        <authorList>
            <person name="Corre E."/>
            <person name="Pelletier E."/>
            <person name="Niang G."/>
            <person name="Scheremetjew M."/>
            <person name="Finn R."/>
            <person name="Kale V."/>
            <person name="Holt S."/>
            <person name="Cochrane G."/>
            <person name="Meng A."/>
            <person name="Brown T."/>
            <person name="Cohen L."/>
        </authorList>
    </citation>
    <scope>NUCLEOTIDE SEQUENCE</scope>
    <source>
        <strain evidence="10">CCMP441</strain>
    </source>
</reference>
<feature type="domain" description="SANT" evidence="8">
    <location>
        <begin position="245"/>
        <end position="298"/>
    </location>
</feature>
<dbReference type="InterPro" id="IPR009057">
    <property type="entry name" value="Homeodomain-like_sf"/>
</dbReference>
<dbReference type="PROSITE" id="PS50090">
    <property type="entry name" value="MYB_LIKE"/>
    <property type="match status" value="2"/>
</dbReference>
<evidence type="ECO:0000256" key="1">
    <source>
        <dbReference type="ARBA" id="ARBA00004123"/>
    </source>
</evidence>
<feature type="region of interest" description="Disordered" evidence="6">
    <location>
        <begin position="100"/>
        <end position="166"/>
    </location>
</feature>
<dbReference type="InterPro" id="IPR001005">
    <property type="entry name" value="SANT/Myb"/>
</dbReference>
<feature type="region of interest" description="Disordered" evidence="6">
    <location>
        <begin position="216"/>
        <end position="252"/>
    </location>
</feature>
<evidence type="ECO:0000259" key="9">
    <source>
        <dbReference type="PROSITE" id="PS51294"/>
    </source>
</evidence>
<feature type="domain" description="HTH myb-type" evidence="9">
    <location>
        <begin position="248"/>
        <end position="298"/>
    </location>
</feature>
<dbReference type="CDD" id="cd00167">
    <property type="entry name" value="SANT"/>
    <property type="match status" value="2"/>
</dbReference>
<accession>A0A7S0TR73</accession>
<keyword evidence="2" id="KW-0805">Transcription regulation</keyword>
<organism evidence="10">
    <name type="scientific">Hemiselmis andersenii</name>
    <name type="common">Cryptophyte alga</name>
    <dbReference type="NCBI Taxonomy" id="464988"/>
    <lineage>
        <taxon>Eukaryota</taxon>
        <taxon>Cryptophyceae</taxon>
        <taxon>Cryptomonadales</taxon>
        <taxon>Hemiselmidaceae</taxon>
        <taxon>Hemiselmis</taxon>
    </lineage>
</organism>
<keyword evidence="5" id="KW-0539">Nucleus</keyword>
<dbReference type="InterPro" id="IPR006447">
    <property type="entry name" value="Myb_dom_plants"/>
</dbReference>
<feature type="compositionally biased region" description="Basic and acidic residues" evidence="6">
    <location>
        <begin position="119"/>
        <end position="128"/>
    </location>
</feature>
<feature type="domain" description="Myb-like" evidence="7">
    <location>
        <begin position="158"/>
        <end position="212"/>
    </location>
</feature>
<dbReference type="InterPro" id="IPR017930">
    <property type="entry name" value="Myb_dom"/>
</dbReference>
<evidence type="ECO:0000256" key="5">
    <source>
        <dbReference type="ARBA" id="ARBA00023242"/>
    </source>
</evidence>
<feature type="compositionally biased region" description="Low complexity" evidence="6">
    <location>
        <begin position="139"/>
        <end position="151"/>
    </location>
</feature>
<keyword evidence="4" id="KW-0804">Transcription</keyword>
<dbReference type="SMART" id="SM00717">
    <property type="entry name" value="SANT"/>
    <property type="match status" value="3"/>
</dbReference>
<dbReference type="PANTHER" id="PTHR44042">
    <property type="entry name" value="DUPLICATED HOMEODOMAIN-LIKE SUPERFAMILY PROTEIN-RELATED"/>
    <property type="match status" value="1"/>
</dbReference>
<feature type="region of interest" description="Disordered" evidence="6">
    <location>
        <begin position="326"/>
        <end position="406"/>
    </location>
</feature>
<dbReference type="InterPro" id="IPR017884">
    <property type="entry name" value="SANT_dom"/>
</dbReference>
<dbReference type="NCBIfam" id="TIGR01557">
    <property type="entry name" value="myb_SHAQKYF"/>
    <property type="match status" value="1"/>
</dbReference>
<sequence length="406" mass="44268">MSLWFPMASSPHHGSGGIMTPSNVKTPMAPSGGIGLQLVTSWNAEEHQEFVDALEATSRIHPEMTPTQTWQYLADAVPSKTLQEVKRHALLYLHKLNMESEERMRTSSSADTVVASDEATPHTKDAPQRKPVQQEPVKGSGASSSQGSNGSSRKRKASSTRKTDEWSPAEELLFEKLLLQIDPMTKDRWDQIASRMGSKTGGQVHEHYRRIREQIKQQRKGGAKKARGSKAESAKAAKGKGKIQTHGQSWSEEEHRRFLEGLERFGKGDWRSIARQSVITRTPTQVASHAQKFFLRQQGVLPKVAEPQGRQSIHDITTDAVRGMIESEQEAAEQSACAPKTNKPREPAPPTAAGEVPGSASKRRRKGSTLATVAEGGWEGGDECAGGEEAGLGGGGKMTGLVRNGW</sequence>
<feature type="domain" description="Myb-like" evidence="7">
    <location>
        <begin position="249"/>
        <end position="294"/>
    </location>
</feature>
<dbReference type="GO" id="GO:0005634">
    <property type="term" value="C:nucleus"/>
    <property type="evidence" value="ECO:0007669"/>
    <property type="project" value="UniProtKB-SubCell"/>
</dbReference>
<dbReference type="GO" id="GO:0003677">
    <property type="term" value="F:DNA binding"/>
    <property type="evidence" value="ECO:0007669"/>
    <property type="project" value="UniProtKB-KW"/>
</dbReference>
<keyword evidence="3" id="KW-0238">DNA-binding</keyword>
<evidence type="ECO:0000256" key="4">
    <source>
        <dbReference type="ARBA" id="ARBA00023163"/>
    </source>
</evidence>
<gene>
    <name evidence="10" type="ORF">HAND1043_LOCUS7486</name>
</gene>
<evidence type="ECO:0000259" key="7">
    <source>
        <dbReference type="PROSITE" id="PS50090"/>
    </source>
</evidence>
<evidence type="ECO:0000256" key="2">
    <source>
        <dbReference type="ARBA" id="ARBA00023015"/>
    </source>
</evidence>
<evidence type="ECO:0000313" key="10">
    <source>
        <dbReference type="EMBL" id="CAD8740994.1"/>
    </source>
</evidence>
<dbReference type="PANTHER" id="PTHR44042:SF67">
    <property type="entry name" value="MYB-LIKE PROTEIN I"/>
    <property type="match status" value="1"/>
</dbReference>
<dbReference type="SUPFAM" id="SSF46689">
    <property type="entry name" value="Homeodomain-like"/>
    <property type="match status" value="3"/>
</dbReference>
<feature type="compositionally biased region" description="Gly residues" evidence="6">
    <location>
        <begin position="388"/>
        <end position="398"/>
    </location>
</feature>
<dbReference type="PROSITE" id="PS51294">
    <property type="entry name" value="HTH_MYB"/>
    <property type="match status" value="1"/>
</dbReference>
<dbReference type="AlphaFoldDB" id="A0A7S0TR73"/>
<proteinExistence type="predicted"/>
<protein>
    <submittedName>
        <fullName evidence="10">Uncharacterized protein</fullName>
    </submittedName>
</protein>
<feature type="compositionally biased region" description="Basic residues" evidence="6">
    <location>
        <begin position="217"/>
        <end position="228"/>
    </location>
</feature>
<name>A0A7S0TR73_HEMAN</name>
<comment type="subcellular location">
    <subcellularLocation>
        <location evidence="1">Nucleus</location>
    </subcellularLocation>
</comment>